<dbReference type="InterPro" id="IPR001969">
    <property type="entry name" value="Aspartic_peptidase_AS"/>
</dbReference>
<dbReference type="PANTHER" id="PTHR37984">
    <property type="entry name" value="PROTEIN CBG26694"/>
    <property type="match status" value="1"/>
</dbReference>
<sequence>MEDSGSRLPTRQDFPHLTDVHWATLEKMVSLLGEAAFAGFPNHSAEQQKARVERFDKHESSLIAHVSAAAQDAARAAMRAEAQSAAQASATKTALFAAHPTTTKPVKMSIPTIDGKDSDSLVFWVREIEIAQSAGQIFDARAQVAFALSNLGGRARAWAMARETATPGYSTSWSFMEQELRSTFLLTNVAYRHRSYFLRCKQGKRSLQDYVMELHNLEAAMDGAPLSEDVKVTVFMDGARTGPVRTELFRRQPKTFNEAVHIAMLEDHCVRSAQGHTPHVEASEGPTPMEISLAESARPQWTQRAGGRCFSCNQPGHSVGTVPPTRGRQHASRSTPCVSSSPASQKEQVPGTTLLCLSVAAARSNLVVVTASVKGYPEPMTVLIDSGASFNFATKASVARNNAVYASALEASKSNTNVSVRLATGSIVSTRKVTIPLNVKFDDDFIVLDMDDRYDLILGMPWLAKHEPWIDWRSRTIGASHNPLADRALVAHAPSSSRNGFVHEHRVPRDERQFAGSSEVLELPTVLPPRAREPEVGDGEKPQDPDTSPMGRQGSAVCNRVACVQRTVTTQGADAATARAGRGGSVRAPPTQSVADGSAHVEEGAGVVTCANKSGRAGTPTTQGVVAGSARATEGAGACARATTGGRAGAPTSKVIRGDKVTSSPKAEASGRDADSADEDRAPHVLDVFTGEPKVGEVLTPLPTVAELLELEELSYVEFFDSLKAGELADVVQLRPEGGSLELNSSSVMDSEVLEQTRYGAAIFKDPSDPYYPLLKEFSDVVSDDPPSALSPDRGVRHEIDLVPETKYCTTRQSPLPKEQVDVIDAFFAAKHAAGMVRESKSPHSSPTFCVRKPNGKWRMVHAFNKLNAATILASTPIPRKDVLQNNMAGCTVFSALDMVDGCYQLLMRESDIPLTAKDAVGSWTSEAQDAFEAIKNSLQTAPILVIPGEDRLFSVVCDASYFAIGCALLQVDAEGCERVVSFQSRQLKAAKKNYPVHDKELLAIKYALVKFRVHLLGQKPFVIYTDHASLRTATSSPHLSQRMARWLSFFAEYNFTVEYKPGKQNVLADALSRRPDYELAHLAYLASPLYEVIRKAYADDDDLAGLVEALGAFVSDRDPRFVSQFWQHLFRLLGTRLNMSTADRPQTDGQTERVNRVLEDTLRSICAAEPTTWHPQVEFALNNAVHSSTGFTPFYVNGLRHPRTPLTLPPASNLGGEEANAEDLRGPKGLRTSVKWNLLSFIETGEAVRQRVRDAMAAAQDRQKENSDRHGRANTQVFQLGDQVLFNAKNLPIAAVSAVGSTKLRPRFIGPFTVIGVHGHAYTLDLPSAMATHPTYYVGLLKPYHPAASIDPSGSAPPSIDEGHSPSLPAAPLSQEPELGRIAQHGPLGGVRRGSPRYRHASRASGSSRDARTRNVAPPRRSSRIATAGNSPDPVLDQGGQPAQANPAHGAAGDASPRELLNQPQRGTRQSEDTQAASPSPPAGHPEVADSFPRPIAGHPDSRSLRQAGHHHAVPASDAERLDEPPHRAPPPLLGAVALAELFGSWESLELRKSSAWWASDAPSGPGTAASSTGVGSDAVVFAEADSPSLGLVTRGAGEPAAESSSPVIRSGLGVSVSDSLGAGSTYGPGRRTYLRLLALVRLVDLALGAVVVAGSCAFAGFPFVAWGPLSAEVAPFTHGVVASFGEDSSADAMASGGVASVARGAFLDLEFVFGMGGAGAPGGRRVRAWVQIRQ</sequence>
<dbReference type="PROSITE" id="PS50994">
    <property type="entry name" value="INTEGRASE"/>
    <property type="match status" value="1"/>
</dbReference>
<feature type="region of interest" description="Disordered" evidence="8">
    <location>
        <begin position="527"/>
        <end position="554"/>
    </location>
</feature>
<dbReference type="Gene3D" id="3.30.420.10">
    <property type="entry name" value="Ribonuclease H-like superfamily/Ribonuclease H"/>
    <property type="match status" value="1"/>
</dbReference>
<keyword evidence="3" id="KW-0548">Nucleotidyltransferase</keyword>
<evidence type="ECO:0000256" key="4">
    <source>
        <dbReference type="ARBA" id="ARBA00022722"/>
    </source>
</evidence>
<evidence type="ECO:0000256" key="8">
    <source>
        <dbReference type="SAM" id="MobiDB-lite"/>
    </source>
</evidence>
<feature type="compositionally biased region" description="Polar residues" evidence="8">
    <location>
        <begin position="332"/>
        <end position="345"/>
    </location>
</feature>
<dbReference type="CDD" id="cd01647">
    <property type="entry name" value="RT_LTR"/>
    <property type="match status" value="1"/>
</dbReference>
<dbReference type="CDD" id="cd09274">
    <property type="entry name" value="RNase_HI_RT_Ty3"/>
    <property type="match status" value="1"/>
</dbReference>
<dbReference type="InterPro" id="IPR041373">
    <property type="entry name" value="RT_RNaseH"/>
</dbReference>
<evidence type="ECO:0000256" key="7">
    <source>
        <dbReference type="ARBA" id="ARBA00022918"/>
    </source>
</evidence>
<feature type="region of interest" description="Disordered" evidence="8">
    <location>
        <begin position="641"/>
        <end position="680"/>
    </location>
</feature>
<dbReference type="CDD" id="cd00303">
    <property type="entry name" value="retropepsin_like"/>
    <property type="match status" value="1"/>
</dbReference>
<dbReference type="SUPFAM" id="SSF56672">
    <property type="entry name" value="DNA/RNA polymerases"/>
    <property type="match status" value="1"/>
</dbReference>
<dbReference type="GO" id="GO:0006508">
    <property type="term" value="P:proteolysis"/>
    <property type="evidence" value="ECO:0007669"/>
    <property type="project" value="InterPro"/>
</dbReference>
<keyword evidence="5" id="KW-0255">Endonuclease</keyword>
<dbReference type="GO" id="GO:0003964">
    <property type="term" value="F:RNA-directed DNA polymerase activity"/>
    <property type="evidence" value="ECO:0007669"/>
    <property type="project" value="UniProtKB-KW"/>
</dbReference>
<dbReference type="Gene3D" id="3.10.10.10">
    <property type="entry name" value="HIV Type 1 Reverse Transcriptase, subunit A, domain 1"/>
    <property type="match status" value="1"/>
</dbReference>
<evidence type="ECO:0000256" key="1">
    <source>
        <dbReference type="ARBA" id="ARBA00012493"/>
    </source>
</evidence>
<accession>A0A9W6XW38</accession>
<dbReference type="OrthoDB" id="79194at2759"/>
<keyword evidence="4" id="KW-0540">Nuclease</keyword>
<evidence type="ECO:0000313" key="11">
    <source>
        <dbReference type="Proteomes" id="UP001165121"/>
    </source>
</evidence>
<feature type="domain" description="Integrase catalytic" evidence="9">
    <location>
        <begin position="1034"/>
        <end position="1218"/>
    </location>
</feature>
<keyword evidence="6" id="KW-0378">Hydrolase</keyword>
<keyword evidence="11" id="KW-1185">Reference proteome</keyword>
<dbReference type="InterPro" id="IPR043502">
    <property type="entry name" value="DNA/RNA_pol_sf"/>
</dbReference>
<dbReference type="PANTHER" id="PTHR37984:SF5">
    <property type="entry name" value="PROTEIN NYNRIN-LIKE"/>
    <property type="match status" value="1"/>
</dbReference>
<dbReference type="GO" id="GO:0015074">
    <property type="term" value="P:DNA integration"/>
    <property type="evidence" value="ECO:0007669"/>
    <property type="project" value="InterPro"/>
</dbReference>
<dbReference type="Gene3D" id="2.40.70.10">
    <property type="entry name" value="Acid Proteases"/>
    <property type="match status" value="1"/>
</dbReference>
<feature type="region of interest" description="Disordered" evidence="8">
    <location>
        <begin position="317"/>
        <end position="345"/>
    </location>
</feature>
<dbReference type="GO" id="GO:0003676">
    <property type="term" value="F:nucleic acid binding"/>
    <property type="evidence" value="ECO:0007669"/>
    <property type="project" value="InterPro"/>
</dbReference>
<evidence type="ECO:0000256" key="3">
    <source>
        <dbReference type="ARBA" id="ARBA00022695"/>
    </source>
</evidence>
<feature type="compositionally biased region" description="Basic and acidic residues" evidence="8">
    <location>
        <begin position="669"/>
        <end position="680"/>
    </location>
</feature>
<proteinExistence type="predicted"/>
<dbReference type="GO" id="GO:0004519">
    <property type="term" value="F:endonuclease activity"/>
    <property type="evidence" value="ECO:0007669"/>
    <property type="project" value="UniProtKB-KW"/>
</dbReference>
<dbReference type="Pfam" id="PF24626">
    <property type="entry name" value="SH3_Tf2-1"/>
    <property type="match status" value="1"/>
</dbReference>
<protein>
    <recommendedName>
        <fullName evidence="1">RNA-directed DNA polymerase</fullName>
        <ecNumber evidence="1">2.7.7.49</ecNumber>
    </recommendedName>
</protein>
<dbReference type="InterPro" id="IPR043128">
    <property type="entry name" value="Rev_trsase/Diguanyl_cyclase"/>
</dbReference>
<evidence type="ECO:0000256" key="2">
    <source>
        <dbReference type="ARBA" id="ARBA00022679"/>
    </source>
</evidence>
<evidence type="ECO:0000256" key="6">
    <source>
        <dbReference type="ARBA" id="ARBA00022801"/>
    </source>
</evidence>
<dbReference type="PROSITE" id="PS00141">
    <property type="entry name" value="ASP_PROTEASE"/>
    <property type="match status" value="1"/>
</dbReference>
<feature type="region of interest" description="Disordered" evidence="8">
    <location>
        <begin position="1350"/>
        <end position="1531"/>
    </location>
</feature>
<dbReference type="GO" id="GO:0004190">
    <property type="term" value="F:aspartic-type endopeptidase activity"/>
    <property type="evidence" value="ECO:0007669"/>
    <property type="project" value="InterPro"/>
</dbReference>
<feature type="compositionally biased region" description="Polar residues" evidence="8">
    <location>
        <begin position="1463"/>
        <end position="1479"/>
    </location>
</feature>
<dbReference type="Pfam" id="PF03732">
    <property type="entry name" value="Retrotrans_gag"/>
    <property type="match status" value="1"/>
</dbReference>
<dbReference type="EMBL" id="BSXT01002021">
    <property type="protein sequence ID" value="GMF46732.1"/>
    <property type="molecule type" value="Genomic_DNA"/>
</dbReference>
<gene>
    <name evidence="10" type="ORF">Pfra01_001732500</name>
</gene>
<dbReference type="InterPro" id="IPR012337">
    <property type="entry name" value="RNaseH-like_sf"/>
</dbReference>
<feature type="region of interest" description="Disordered" evidence="8">
    <location>
        <begin position="571"/>
        <end position="600"/>
    </location>
</feature>
<evidence type="ECO:0000259" key="9">
    <source>
        <dbReference type="PROSITE" id="PS50994"/>
    </source>
</evidence>
<name>A0A9W6XW38_9STRA</name>
<dbReference type="SUPFAM" id="SSF53098">
    <property type="entry name" value="Ribonuclease H-like"/>
    <property type="match status" value="1"/>
</dbReference>
<evidence type="ECO:0000256" key="5">
    <source>
        <dbReference type="ARBA" id="ARBA00022759"/>
    </source>
</evidence>
<dbReference type="Gene3D" id="3.30.70.270">
    <property type="match status" value="1"/>
</dbReference>
<dbReference type="InterPro" id="IPR056924">
    <property type="entry name" value="SH3_Tf2-1"/>
</dbReference>
<dbReference type="EC" id="2.7.7.49" evidence="1"/>
<dbReference type="Proteomes" id="UP001165121">
    <property type="component" value="Unassembled WGS sequence"/>
</dbReference>
<reference evidence="10" key="1">
    <citation type="submission" date="2023-04" db="EMBL/GenBank/DDBJ databases">
        <title>Phytophthora fragariaefolia NBRC 109709.</title>
        <authorList>
            <person name="Ichikawa N."/>
            <person name="Sato H."/>
            <person name="Tonouchi N."/>
        </authorList>
    </citation>
    <scope>NUCLEOTIDE SEQUENCE</scope>
    <source>
        <strain evidence="10">NBRC 109709</strain>
    </source>
</reference>
<dbReference type="SUPFAM" id="SSF50630">
    <property type="entry name" value="Acid proteases"/>
    <property type="match status" value="1"/>
</dbReference>
<keyword evidence="7" id="KW-0695">RNA-directed DNA polymerase</keyword>
<dbReference type="Pfam" id="PF17917">
    <property type="entry name" value="RT_RNaseH"/>
    <property type="match status" value="1"/>
</dbReference>
<comment type="caution">
    <text evidence="10">The sequence shown here is derived from an EMBL/GenBank/DDBJ whole genome shotgun (WGS) entry which is preliminary data.</text>
</comment>
<dbReference type="InterPro" id="IPR021109">
    <property type="entry name" value="Peptidase_aspartic_dom_sf"/>
</dbReference>
<dbReference type="InterPro" id="IPR050951">
    <property type="entry name" value="Retrovirus_Pol_polyprotein"/>
</dbReference>
<dbReference type="InterPro" id="IPR005162">
    <property type="entry name" value="Retrotrans_gag_dom"/>
</dbReference>
<keyword evidence="2" id="KW-0808">Transferase</keyword>
<dbReference type="Pfam" id="PF08284">
    <property type="entry name" value="RVP_2"/>
    <property type="match status" value="1"/>
</dbReference>
<dbReference type="InterPro" id="IPR036397">
    <property type="entry name" value="RNaseH_sf"/>
</dbReference>
<feature type="compositionally biased region" description="Basic and acidic residues" evidence="8">
    <location>
        <begin position="530"/>
        <end position="544"/>
    </location>
</feature>
<feature type="compositionally biased region" description="Low complexity" evidence="8">
    <location>
        <begin position="571"/>
        <end position="588"/>
    </location>
</feature>
<feature type="compositionally biased region" description="Basic and acidic residues" evidence="8">
    <location>
        <begin position="1519"/>
        <end position="1528"/>
    </location>
</feature>
<organism evidence="10 11">
    <name type="scientific">Phytophthora fragariaefolia</name>
    <dbReference type="NCBI Taxonomy" id="1490495"/>
    <lineage>
        <taxon>Eukaryota</taxon>
        <taxon>Sar</taxon>
        <taxon>Stramenopiles</taxon>
        <taxon>Oomycota</taxon>
        <taxon>Peronosporomycetes</taxon>
        <taxon>Peronosporales</taxon>
        <taxon>Peronosporaceae</taxon>
        <taxon>Phytophthora</taxon>
    </lineage>
</organism>
<evidence type="ECO:0000313" key="10">
    <source>
        <dbReference type="EMBL" id="GMF46732.1"/>
    </source>
</evidence>
<dbReference type="InterPro" id="IPR001584">
    <property type="entry name" value="Integrase_cat-core"/>
</dbReference>